<dbReference type="PANTHER" id="PTHR43784:SF2">
    <property type="entry name" value="GDSL-LIKE LIPASE_ACYLHYDROLASE, PUTATIVE (AFU_ORTHOLOGUE AFUA_2G00820)-RELATED"/>
    <property type="match status" value="1"/>
</dbReference>
<gene>
    <name evidence="2" type="ORF">NRB56_13390</name>
</gene>
<dbReference type="InterPro" id="IPR053140">
    <property type="entry name" value="GDSL_Rv0518-like"/>
</dbReference>
<dbReference type="Proteomes" id="UP000431401">
    <property type="component" value="Unassembled WGS sequence"/>
</dbReference>
<dbReference type="Gene3D" id="3.40.50.1110">
    <property type="entry name" value="SGNH hydrolase"/>
    <property type="match status" value="1"/>
</dbReference>
<proteinExistence type="predicted"/>
<keyword evidence="3" id="KW-1185">Reference proteome</keyword>
<sequence>MANPAGLGYTENTDPDCLADDVAVEMLRAAPWRRIALVGDSTAHGAGDASPGYRTVYWAPRVIAVLRAAVGDVEFLNVGRINATTRQVADEQLDAAVAFEPDLLYIACGGNDLWVDQPDYAAAEDNLERTFAGGAKIGARLATMTIADAVPPGVPELAPFRERLDLINQVIRRVAERHDAILVDLWWHPVGHRPNVLSADNIHFNISGHAVVAAEVIKALAAAADHG</sequence>
<dbReference type="CDD" id="cd01832">
    <property type="entry name" value="SGNH_hydrolase_like_1"/>
    <property type="match status" value="1"/>
</dbReference>
<dbReference type="PANTHER" id="PTHR43784">
    <property type="entry name" value="GDSL-LIKE LIPASE/ACYLHYDROLASE, PUTATIVE (AFU_ORTHOLOGUE AFUA_2G00820)-RELATED"/>
    <property type="match status" value="1"/>
</dbReference>
<evidence type="ECO:0000313" key="3">
    <source>
        <dbReference type="Proteomes" id="UP000431401"/>
    </source>
</evidence>
<reference evidence="2 3" key="1">
    <citation type="submission" date="2019-10" db="EMBL/GenBank/DDBJ databases">
        <title>Nocardia macrotermitis sp. nov. and Nocardia aurantia sp. nov., isolated from the gut of fungus growing-termite Macrotermes natalensis.</title>
        <authorList>
            <person name="Benndorf R."/>
            <person name="Schwitalla J."/>
            <person name="Martin K."/>
            <person name="De Beer W."/>
            <person name="Kaster A.-K."/>
            <person name="Vollmers J."/>
            <person name="Poulsen M."/>
            <person name="Beemelmanns C."/>
        </authorList>
    </citation>
    <scope>NUCLEOTIDE SEQUENCE [LARGE SCALE GENOMIC DNA]</scope>
    <source>
        <strain evidence="2 3">RB56</strain>
    </source>
</reference>
<dbReference type="OrthoDB" id="3474033at2"/>
<evidence type="ECO:0000259" key="1">
    <source>
        <dbReference type="Pfam" id="PF13472"/>
    </source>
</evidence>
<protein>
    <recommendedName>
        <fullName evidence="1">SGNH hydrolase-type esterase domain-containing protein</fullName>
    </recommendedName>
</protein>
<dbReference type="InterPro" id="IPR036514">
    <property type="entry name" value="SGNH_hydro_sf"/>
</dbReference>
<dbReference type="EMBL" id="WEGI01000003">
    <property type="protein sequence ID" value="MQY25780.1"/>
    <property type="molecule type" value="Genomic_DNA"/>
</dbReference>
<feature type="domain" description="SGNH hydrolase-type esterase" evidence="1">
    <location>
        <begin position="38"/>
        <end position="211"/>
    </location>
</feature>
<evidence type="ECO:0000313" key="2">
    <source>
        <dbReference type="EMBL" id="MQY25780.1"/>
    </source>
</evidence>
<dbReference type="SUPFAM" id="SSF52266">
    <property type="entry name" value="SGNH hydrolase"/>
    <property type="match status" value="1"/>
</dbReference>
<dbReference type="RefSeq" id="WP_153339673.1">
    <property type="nucleotide sequence ID" value="NZ_WEGI01000003.1"/>
</dbReference>
<dbReference type="Pfam" id="PF13472">
    <property type="entry name" value="Lipase_GDSL_2"/>
    <property type="match status" value="1"/>
</dbReference>
<dbReference type="InterPro" id="IPR013830">
    <property type="entry name" value="SGNH_hydro"/>
</dbReference>
<name>A0A7K0DIZ3_9NOCA</name>
<accession>A0A7K0DIZ3</accession>
<dbReference type="AlphaFoldDB" id="A0A7K0DIZ3"/>
<organism evidence="2 3">
    <name type="scientific">Nocardia aurantia</name>
    <dbReference type="NCBI Taxonomy" id="2585199"/>
    <lineage>
        <taxon>Bacteria</taxon>
        <taxon>Bacillati</taxon>
        <taxon>Actinomycetota</taxon>
        <taxon>Actinomycetes</taxon>
        <taxon>Mycobacteriales</taxon>
        <taxon>Nocardiaceae</taxon>
        <taxon>Nocardia</taxon>
    </lineage>
</organism>
<comment type="caution">
    <text evidence="2">The sequence shown here is derived from an EMBL/GenBank/DDBJ whole genome shotgun (WGS) entry which is preliminary data.</text>
</comment>